<protein>
    <submittedName>
        <fullName evidence="2">ATPase family associated with various cellular activitie</fullName>
    </submittedName>
</protein>
<dbReference type="RefSeq" id="WP_066619625.1">
    <property type="nucleotide sequence ID" value="NZ_FQXL01000009.1"/>
</dbReference>
<evidence type="ECO:0000313" key="2">
    <source>
        <dbReference type="EMBL" id="KZL94302.1"/>
    </source>
</evidence>
<dbReference type="OrthoDB" id="40849at2"/>
<dbReference type="CDD" id="cd00009">
    <property type="entry name" value="AAA"/>
    <property type="match status" value="1"/>
</dbReference>
<dbReference type="EMBL" id="LWAE01000001">
    <property type="protein sequence ID" value="KZL94302.1"/>
    <property type="molecule type" value="Genomic_DNA"/>
</dbReference>
<dbReference type="InterPro" id="IPR003593">
    <property type="entry name" value="AAA+_ATPase"/>
</dbReference>
<evidence type="ECO:0000313" key="3">
    <source>
        <dbReference type="Proteomes" id="UP000076603"/>
    </source>
</evidence>
<dbReference type="Proteomes" id="UP000076603">
    <property type="component" value="Unassembled WGS sequence"/>
</dbReference>
<dbReference type="InterPro" id="IPR027417">
    <property type="entry name" value="P-loop_NTPase"/>
</dbReference>
<organism evidence="2 3">
    <name type="scientific">Clostridium magnum DSM 2767</name>
    <dbReference type="NCBI Taxonomy" id="1121326"/>
    <lineage>
        <taxon>Bacteria</taxon>
        <taxon>Bacillati</taxon>
        <taxon>Bacillota</taxon>
        <taxon>Clostridia</taxon>
        <taxon>Eubacteriales</taxon>
        <taxon>Clostridiaceae</taxon>
        <taxon>Clostridium</taxon>
    </lineage>
</organism>
<dbReference type="SMART" id="SM00382">
    <property type="entry name" value="AAA"/>
    <property type="match status" value="1"/>
</dbReference>
<dbReference type="PATRIC" id="fig|1121326.3.peg.1323"/>
<reference evidence="2 3" key="1">
    <citation type="submission" date="2016-04" db="EMBL/GenBank/DDBJ databases">
        <title>Genome sequence of Clostridium magnum DSM 2767.</title>
        <authorList>
            <person name="Poehlein A."/>
            <person name="Uhlig R."/>
            <person name="Fischer R."/>
            <person name="Bahl H."/>
            <person name="Daniel R."/>
        </authorList>
    </citation>
    <scope>NUCLEOTIDE SEQUENCE [LARGE SCALE GENOMIC DNA]</scope>
    <source>
        <strain evidence="2 3">DSM 2767</strain>
    </source>
</reference>
<dbReference type="SUPFAM" id="SSF52540">
    <property type="entry name" value="P-loop containing nucleoside triphosphate hydrolases"/>
    <property type="match status" value="1"/>
</dbReference>
<dbReference type="STRING" id="1121326.CLMAG_13550"/>
<accession>A0A161YT81</accession>
<name>A0A161YT81_9CLOT</name>
<gene>
    <name evidence="2" type="ORF">CLMAG_13550</name>
</gene>
<evidence type="ECO:0000259" key="1">
    <source>
        <dbReference type="SMART" id="SM00382"/>
    </source>
</evidence>
<sequence>MNFIDSMLTADLVINSGAVPLLIGESGIGKTALVKALASRNGYYYINIDGNMLKEGEIGGLPIVEDYTINIEYKDVNRKKTVYAVHTKLQEIDDILIKDPSIEILLFIDEINRCEHSVQQELMNIILNREINGYRLHKNVKVVAAMNPSNKYDSFEESDYQVVDMDPAQEDRFVWIEMESDTKSWLSWGFERNVISGESNIHEHILEFIASFPEYLHTPHSKETIKATPRSWERISNAYRVYLNSIKTVPSRIFYNVVKGNVGTSIAQDFYNYLENNKNPLIKPEEIFSENKINEELKEKIKSESHSRLYLSAKNALTYLNSIKYTERDIKLFSEFLQFYPVDLKMGIMQEIKWNYEDGLYKDFLSEESFLEGYFSMYEQVHA</sequence>
<comment type="caution">
    <text evidence="2">The sequence shown here is derived from an EMBL/GenBank/DDBJ whole genome shotgun (WGS) entry which is preliminary data.</text>
</comment>
<proteinExistence type="predicted"/>
<dbReference type="Gene3D" id="3.40.50.300">
    <property type="entry name" value="P-loop containing nucleotide triphosphate hydrolases"/>
    <property type="match status" value="1"/>
</dbReference>
<dbReference type="GO" id="GO:0005524">
    <property type="term" value="F:ATP binding"/>
    <property type="evidence" value="ECO:0007669"/>
    <property type="project" value="InterPro"/>
</dbReference>
<dbReference type="AlphaFoldDB" id="A0A161YT81"/>
<dbReference type="Pfam" id="PF00004">
    <property type="entry name" value="AAA"/>
    <property type="match status" value="1"/>
</dbReference>
<dbReference type="InterPro" id="IPR003959">
    <property type="entry name" value="ATPase_AAA_core"/>
</dbReference>
<feature type="domain" description="AAA+ ATPase" evidence="1">
    <location>
        <begin position="16"/>
        <end position="220"/>
    </location>
</feature>
<dbReference type="GO" id="GO:0016887">
    <property type="term" value="F:ATP hydrolysis activity"/>
    <property type="evidence" value="ECO:0007669"/>
    <property type="project" value="InterPro"/>
</dbReference>
<keyword evidence="3" id="KW-1185">Reference proteome</keyword>